<evidence type="ECO:0000313" key="2">
    <source>
        <dbReference type="Proteomes" id="UP000315017"/>
    </source>
</evidence>
<dbReference type="PANTHER" id="PTHR43737:SF1">
    <property type="entry name" value="DUF1501 DOMAIN-CONTAINING PROTEIN"/>
    <property type="match status" value="1"/>
</dbReference>
<keyword evidence="2" id="KW-1185">Reference proteome</keyword>
<proteinExistence type="predicted"/>
<dbReference type="RefSeq" id="WP_145089420.1">
    <property type="nucleotide sequence ID" value="NZ_CP036274.1"/>
</dbReference>
<dbReference type="PANTHER" id="PTHR43737">
    <property type="entry name" value="BLL7424 PROTEIN"/>
    <property type="match status" value="1"/>
</dbReference>
<name>A0A517YCI7_9BACT</name>
<dbReference type="Pfam" id="PF07394">
    <property type="entry name" value="DUF1501"/>
    <property type="match status" value="1"/>
</dbReference>
<dbReference type="OrthoDB" id="9779968at2"/>
<dbReference type="InterPro" id="IPR010869">
    <property type="entry name" value="DUF1501"/>
</dbReference>
<dbReference type="KEGG" id="aagg:ETAA8_30420"/>
<dbReference type="EMBL" id="CP036274">
    <property type="protein sequence ID" value="QDU27950.1"/>
    <property type="molecule type" value="Genomic_DNA"/>
</dbReference>
<protein>
    <recommendedName>
        <fullName evidence="3">DUF1501 domain-containing protein</fullName>
    </recommendedName>
</protein>
<sequence length="440" mass="47865">MSRSYCDRVSRRQALRLGSVGLIGGLTLPRLLELEATAGNGKEAKAKSVIFLFLEGGPSTIDMWDLKPEGPAEIRGPYQPISTKVPGTFVGEHCPLSAAIADKFTIVRSHSHKDNGHSTGYHYCMTGYKAAFADGQAGGTPNNLLFPSLGSIVSRELGPRGNIPTYVNLPDPMEAGGPGFYGPAHAPFVLETDPVQPDFEVRDLRLPPGVSEGRMERRRKMLAAVEQQNKAQQSGRTNVMSTYYEKAYSMITAPDARKAFDISAESDKTRERYGYTSLGQCALLARRLVEAGSRFVGVDNGSWDTHFSQFPSLKEDLIPSADRAFSALVTDLDERGMLESTLVVMMGEMGRTPQINARAGRDHWSMTQAILWAGGGVKQGQVIGATDNRCAYPTTEPYGVEDVICTLFHQMGIDTNKTYYTPLGRPVPIVNGGRVIPGLV</sequence>
<dbReference type="PROSITE" id="PS51318">
    <property type="entry name" value="TAT"/>
    <property type="match status" value="1"/>
</dbReference>
<dbReference type="InterPro" id="IPR006311">
    <property type="entry name" value="TAT_signal"/>
</dbReference>
<evidence type="ECO:0008006" key="3">
    <source>
        <dbReference type="Google" id="ProtNLM"/>
    </source>
</evidence>
<accession>A0A517YCI7</accession>
<dbReference type="AlphaFoldDB" id="A0A517YCI7"/>
<dbReference type="InterPro" id="IPR017850">
    <property type="entry name" value="Alkaline_phosphatase_core_sf"/>
</dbReference>
<evidence type="ECO:0000313" key="1">
    <source>
        <dbReference type="EMBL" id="QDU27950.1"/>
    </source>
</evidence>
<dbReference type="Proteomes" id="UP000315017">
    <property type="component" value="Chromosome"/>
</dbReference>
<dbReference type="SUPFAM" id="SSF53649">
    <property type="entry name" value="Alkaline phosphatase-like"/>
    <property type="match status" value="1"/>
</dbReference>
<gene>
    <name evidence="1" type="ORF">ETAA8_30420</name>
</gene>
<reference evidence="1 2" key="1">
    <citation type="submission" date="2019-02" db="EMBL/GenBank/DDBJ databases">
        <title>Deep-cultivation of Planctomycetes and their phenomic and genomic characterization uncovers novel biology.</title>
        <authorList>
            <person name="Wiegand S."/>
            <person name="Jogler M."/>
            <person name="Boedeker C."/>
            <person name="Pinto D."/>
            <person name="Vollmers J."/>
            <person name="Rivas-Marin E."/>
            <person name="Kohn T."/>
            <person name="Peeters S.H."/>
            <person name="Heuer A."/>
            <person name="Rast P."/>
            <person name="Oberbeckmann S."/>
            <person name="Bunk B."/>
            <person name="Jeske O."/>
            <person name="Meyerdierks A."/>
            <person name="Storesund J.E."/>
            <person name="Kallscheuer N."/>
            <person name="Luecker S."/>
            <person name="Lage O.M."/>
            <person name="Pohl T."/>
            <person name="Merkel B.J."/>
            <person name="Hornburger P."/>
            <person name="Mueller R.-W."/>
            <person name="Bruemmer F."/>
            <person name="Labrenz M."/>
            <person name="Spormann A.M."/>
            <person name="Op den Camp H."/>
            <person name="Overmann J."/>
            <person name="Amann R."/>
            <person name="Jetten M.S.M."/>
            <person name="Mascher T."/>
            <person name="Medema M.H."/>
            <person name="Devos D.P."/>
            <person name="Kaster A.-K."/>
            <person name="Ovreas L."/>
            <person name="Rohde M."/>
            <person name="Galperin M.Y."/>
            <person name="Jogler C."/>
        </authorList>
    </citation>
    <scope>NUCLEOTIDE SEQUENCE [LARGE SCALE GENOMIC DNA]</scope>
    <source>
        <strain evidence="1 2">ETA_A8</strain>
    </source>
</reference>
<organism evidence="1 2">
    <name type="scientific">Anatilimnocola aggregata</name>
    <dbReference type="NCBI Taxonomy" id="2528021"/>
    <lineage>
        <taxon>Bacteria</taxon>
        <taxon>Pseudomonadati</taxon>
        <taxon>Planctomycetota</taxon>
        <taxon>Planctomycetia</taxon>
        <taxon>Pirellulales</taxon>
        <taxon>Pirellulaceae</taxon>
        <taxon>Anatilimnocola</taxon>
    </lineage>
</organism>